<dbReference type="STRING" id="1798182.GA0061081_11250"/>
<feature type="chain" id="PRO_5008690202" description="DKNYY family protein" evidence="1">
    <location>
        <begin position="27"/>
        <end position="698"/>
    </location>
</feature>
<feature type="signal peptide" evidence="1">
    <location>
        <begin position="1"/>
        <end position="26"/>
    </location>
</feature>
<sequence length="698" mass="81785">MNKKIIKLVQYLTNLSLLLSSTFALADNASQYITYNNLLFDRDGTVIIDNSQKINSITYKDHYWIVQLTNSSDSLLYSNIRKIDNFKFAFEKKGDILKFKNIDTLTYLGEERIAYYYQDTKLSVVIDTDGNLITPKGRYYLEIGPFINGYAEVTTPEYDEGYLNLQGKFFKKLPKTTLTQKTQSQTKPQCKIITSDTIMQLCKKNNSQYLVNSKTGKETDVGSKAWTTNFDCIPKNLSAGYFWLGNYQDGYHVYQIYDYDGKMHYQNQYYAVSPLYGTASWVQDSDNSKKRLIDITGKTIGEYNNYTLLQVGTEKLYYAQKTTPKNKDKNSDNDNDNDKQILLSIFDVNGNILLYEDIVGSEQNSHCHRDVKVLKNAENKIVWPTNLERECLLDRYIQSAKTDNDNSYRHKKQESKAIEIPKDKVPEISRYFTQIQSNKNTNPFTFEKGDIYLTGPNTTKIEGIAELSIPEGYIYSEKYNPSNTEHCDRFVAPAYDNQNRLCINVYKLGFIDLLEVKKLFDNKTNIENLKTKISSRIEDYKEYKDYQKFEWLIDPEFDFENQSLKFGYRYHIAESDQNRTSQIIEYIKFAKDHIIVFKNDYYDDYNDFKPMEFDWLNRIKVFEKADISSTYPCSKLSIKDSALSANKFIYLDKEFCFPLPITTLFEKYPTQTELNSYHELFSFRENRYPIKEGKTLWN</sequence>
<protein>
    <recommendedName>
        <fullName evidence="4">DKNYY family protein</fullName>
    </recommendedName>
</protein>
<keyword evidence="1" id="KW-0732">Signal</keyword>
<proteinExistence type="predicted"/>
<reference evidence="3" key="1">
    <citation type="submission" date="2016-08" db="EMBL/GenBank/DDBJ databases">
        <authorList>
            <person name="Varghese N."/>
            <person name="Submissions Spin"/>
        </authorList>
    </citation>
    <scope>NUCLEOTIDE SEQUENCE [LARGE SCALE GENOMIC DNA]</scope>
    <source>
        <strain evidence="3">R-53248</strain>
    </source>
</reference>
<dbReference type="AlphaFoldDB" id="A0A1C4D0S3"/>
<gene>
    <name evidence="2" type="ORF">GA0061081_11250</name>
</gene>
<accession>A0A1C4D0S3</accession>
<evidence type="ECO:0008006" key="4">
    <source>
        <dbReference type="Google" id="ProtNLM"/>
    </source>
</evidence>
<organism evidence="2 3">
    <name type="scientific">Gilliamella bombicola</name>
    <dbReference type="NCBI Taxonomy" id="1798182"/>
    <lineage>
        <taxon>Bacteria</taxon>
        <taxon>Pseudomonadati</taxon>
        <taxon>Pseudomonadota</taxon>
        <taxon>Gammaproteobacteria</taxon>
        <taxon>Orbales</taxon>
        <taxon>Orbaceae</taxon>
        <taxon>Gilliamella</taxon>
    </lineage>
</organism>
<keyword evidence="3" id="KW-1185">Reference proteome</keyword>
<dbReference type="OrthoDB" id="9758243at2"/>
<dbReference type="RefSeq" id="WP_091350111.1">
    <property type="nucleotide sequence ID" value="NZ_FMAQ01000012.1"/>
</dbReference>
<dbReference type="Proteomes" id="UP000199670">
    <property type="component" value="Unassembled WGS sequence"/>
</dbReference>
<evidence type="ECO:0000313" key="3">
    <source>
        <dbReference type="Proteomes" id="UP000199670"/>
    </source>
</evidence>
<evidence type="ECO:0000256" key="1">
    <source>
        <dbReference type="SAM" id="SignalP"/>
    </source>
</evidence>
<name>A0A1C4D0S3_9GAMM</name>
<evidence type="ECO:0000313" key="2">
    <source>
        <dbReference type="EMBL" id="SCC25044.1"/>
    </source>
</evidence>
<dbReference type="EMBL" id="FMAQ01000012">
    <property type="protein sequence ID" value="SCC25044.1"/>
    <property type="molecule type" value="Genomic_DNA"/>
</dbReference>